<name>A0ABS1LQ51_9MICO</name>
<dbReference type="Proteomes" id="UP000675409">
    <property type="component" value="Unassembled WGS sequence"/>
</dbReference>
<dbReference type="InterPro" id="IPR056055">
    <property type="entry name" value="DUF7638"/>
</dbReference>
<comment type="catalytic activity">
    <reaction evidence="1">
        <text>5-amino-6-(5-phospho-D-ribosylamino)uracil + H2O = 5,6-diaminouracil + D-ribose 5-phosphate</text>
        <dbReference type="Rhea" id="RHEA:55020"/>
        <dbReference type="ChEBI" id="CHEBI:15377"/>
        <dbReference type="ChEBI" id="CHEBI:46252"/>
        <dbReference type="ChEBI" id="CHEBI:58453"/>
        <dbReference type="ChEBI" id="CHEBI:78346"/>
    </reaction>
</comment>
<sequence length="373" mass="41351">MVGRRTSREVDGQTISGVTRLAFIRNGGTYFVTDLVIYADGMIDCWGLVDLEEFERKVASGWVATTLEEGAHASAHHVGSWRFAQPRSWVTPEGLVGEVRDQVDSLAGRPDSTSRCRAAIGAFLDDPTRARRRALLDAYLAVPEHLRVYMLGDMDNKDWPVQALAVGVGKKRPRDGTRVTKELYEHALRYFERQSEFDPGWLLPKPTRIKTSELVAPVQVPAAVYPQGIDTAPAIHRLRNSFPCEIRAAGHRFDNVETAWHALSVADDEARARIAGAPGPYDAKKLADALDKRDGWVEAQEAVMHSLLSAKFMRHPDLADILLSTGTAPIHYDDFDGHWSTGGRNWIGRLLELVRSELRAQAAGLTNLVDHAS</sequence>
<dbReference type="RefSeq" id="WP_201850242.1">
    <property type="nucleotide sequence ID" value="NZ_JABBYC010000051.1"/>
</dbReference>
<feature type="domain" description="DUF7638" evidence="4">
    <location>
        <begin position="5"/>
        <end position="110"/>
    </location>
</feature>
<evidence type="ECO:0000259" key="5">
    <source>
        <dbReference type="Pfam" id="PF24645"/>
    </source>
</evidence>
<keyword evidence="7" id="KW-1185">Reference proteome</keyword>
<evidence type="ECO:0000259" key="3">
    <source>
        <dbReference type="Pfam" id="PF08719"/>
    </source>
</evidence>
<evidence type="ECO:0000259" key="4">
    <source>
        <dbReference type="Pfam" id="PF24644"/>
    </source>
</evidence>
<dbReference type="SUPFAM" id="SSF143990">
    <property type="entry name" value="YbiA-like"/>
    <property type="match status" value="1"/>
</dbReference>
<feature type="domain" description="NADAR" evidence="3">
    <location>
        <begin position="249"/>
        <end position="359"/>
    </location>
</feature>
<evidence type="ECO:0000256" key="1">
    <source>
        <dbReference type="ARBA" id="ARBA00000022"/>
    </source>
</evidence>
<protein>
    <submittedName>
        <fullName evidence="6">NADAR family protein</fullName>
    </submittedName>
</protein>
<dbReference type="CDD" id="cd15457">
    <property type="entry name" value="NADAR"/>
    <property type="match status" value="1"/>
</dbReference>
<dbReference type="Pfam" id="PF08719">
    <property type="entry name" value="NADAR"/>
    <property type="match status" value="1"/>
</dbReference>
<evidence type="ECO:0000256" key="2">
    <source>
        <dbReference type="ARBA" id="ARBA00000751"/>
    </source>
</evidence>
<dbReference type="EMBL" id="JABBYC010000051">
    <property type="protein sequence ID" value="MBL0888308.1"/>
    <property type="molecule type" value="Genomic_DNA"/>
</dbReference>
<feature type="domain" description="DUF7639" evidence="5">
    <location>
        <begin position="111"/>
        <end position="196"/>
    </location>
</feature>
<evidence type="ECO:0000313" key="7">
    <source>
        <dbReference type="Proteomes" id="UP000675409"/>
    </source>
</evidence>
<dbReference type="Pfam" id="PF24645">
    <property type="entry name" value="DUF7639"/>
    <property type="match status" value="1"/>
</dbReference>
<dbReference type="Pfam" id="PF24644">
    <property type="entry name" value="DUF7638"/>
    <property type="match status" value="1"/>
</dbReference>
<dbReference type="InterPro" id="IPR056056">
    <property type="entry name" value="DUF7639"/>
</dbReference>
<accession>A0ABS1LQ51</accession>
<reference evidence="6 7" key="1">
    <citation type="journal article" date="2021" name="Arch. Microbiol.">
        <title>Myceligenerans indicum sp. nov., an actinobacterium isolated from mangrove sediment of Sundarbans, India.</title>
        <authorList>
            <person name="Asha K."/>
            <person name="Bhadury P."/>
        </authorList>
    </citation>
    <scope>NUCLEOTIDE SEQUENCE [LARGE SCALE GENOMIC DNA]</scope>
    <source>
        <strain evidence="6 7">I2</strain>
    </source>
</reference>
<comment type="caution">
    <text evidence="6">The sequence shown here is derived from an EMBL/GenBank/DDBJ whole genome shotgun (WGS) entry which is preliminary data.</text>
</comment>
<evidence type="ECO:0000313" key="6">
    <source>
        <dbReference type="EMBL" id="MBL0888308.1"/>
    </source>
</evidence>
<proteinExistence type="predicted"/>
<gene>
    <name evidence="6" type="ORF">HGK34_18800</name>
</gene>
<dbReference type="InterPro" id="IPR037238">
    <property type="entry name" value="YbiA-like_sf"/>
</dbReference>
<organism evidence="6 7">
    <name type="scientific">Myceligenerans indicum</name>
    <dbReference type="NCBI Taxonomy" id="2593663"/>
    <lineage>
        <taxon>Bacteria</taxon>
        <taxon>Bacillati</taxon>
        <taxon>Actinomycetota</taxon>
        <taxon>Actinomycetes</taxon>
        <taxon>Micrococcales</taxon>
        <taxon>Promicromonosporaceae</taxon>
        <taxon>Myceligenerans</taxon>
    </lineage>
</organism>
<dbReference type="Gene3D" id="1.10.357.40">
    <property type="entry name" value="YbiA-like"/>
    <property type="match status" value="1"/>
</dbReference>
<comment type="catalytic activity">
    <reaction evidence="2">
        <text>2,5-diamino-6-hydroxy-4-(5-phosphoribosylamino)-pyrimidine + H2O = 2,5,6-triamino-4-hydroxypyrimidine + D-ribose 5-phosphate</text>
        <dbReference type="Rhea" id="RHEA:23436"/>
        <dbReference type="ChEBI" id="CHEBI:15377"/>
        <dbReference type="ChEBI" id="CHEBI:58614"/>
        <dbReference type="ChEBI" id="CHEBI:78346"/>
        <dbReference type="ChEBI" id="CHEBI:137796"/>
    </reaction>
</comment>
<dbReference type="InterPro" id="IPR012816">
    <property type="entry name" value="NADAR"/>
</dbReference>